<dbReference type="PANTHER" id="PTHR47559">
    <property type="entry name" value="OS03G0844900 PROTEIN"/>
    <property type="match status" value="1"/>
</dbReference>
<dbReference type="AlphaFoldDB" id="A0A2G5CX58"/>
<dbReference type="InterPro" id="IPR052757">
    <property type="entry name" value="Ribosomal_protein_S1"/>
</dbReference>
<dbReference type="SUPFAM" id="SSF50249">
    <property type="entry name" value="Nucleic acid-binding proteins"/>
    <property type="match status" value="2"/>
</dbReference>
<proteinExistence type="predicted"/>
<accession>A0A2G5CX58</accession>
<dbReference type="EMBL" id="KZ305051">
    <property type="protein sequence ID" value="PIA35846.1"/>
    <property type="molecule type" value="Genomic_DNA"/>
</dbReference>
<dbReference type="InterPro" id="IPR003029">
    <property type="entry name" value="S1_domain"/>
</dbReference>
<evidence type="ECO:0000259" key="1">
    <source>
        <dbReference type="PROSITE" id="PS50126"/>
    </source>
</evidence>
<keyword evidence="3" id="KW-1185">Reference proteome</keyword>
<dbReference type="Pfam" id="PF00575">
    <property type="entry name" value="S1"/>
    <property type="match status" value="2"/>
</dbReference>
<dbReference type="Gene3D" id="2.40.50.140">
    <property type="entry name" value="Nucleic acid-binding proteins"/>
    <property type="match status" value="2"/>
</dbReference>
<evidence type="ECO:0000313" key="2">
    <source>
        <dbReference type="EMBL" id="PIA35846.1"/>
    </source>
</evidence>
<feature type="domain" description="S1 motif" evidence="1">
    <location>
        <begin position="207"/>
        <end position="281"/>
    </location>
</feature>
<dbReference type="STRING" id="218851.A0A2G5CX58"/>
<name>A0A2G5CX58_AQUCA</name>
<dbReference type="PROSITE" id="PS50126">
    <property type="entry name" value="S1"/>
    <property type="match status" value="2"/>
</dbReference>
<dbReference type="SMART" id="SM00316">
    <property type="entry name" value="S1"/>
    <property type="match status" value="2"/>
</dbReference>
<gene>
    <name evidence="2" type="ORF">AQUCO_03400028v1</name>
</gene>
<dbReference type="InterPro" id="IPR012340">
    <property type="entry name" value="NA-bd_OB-fold"/>
</dbReference>
<dbReference type="InParanoid" id="A0A2G5CX58"/>
<dbReference type="GO" id="GO:0003676">
    <property type="term" value="F:nucleic acid binding"/>
    <property type="evidence" value="ECO:0007669"/>
    <property type="project" value="InterPro"/>
</dbReference>
<dbReference type="PANTHER" id="PTHR47559:SF1">
    <property type="entry name" value="OS03G0844900 PROTEIN"/>
    <property type="match status" value="1"/>
</dbReference>
<organism evidence="2 3">
    <name type="scientific">Aquilegia coerulea</name>
    <name type="common">Rocky mountain columbine</name>
    <dbReference type="NCBI Taxonomy" id="218851"/>
    <lineage>
        <taxon>Eukaryota</taxon>
        <taxon>Viridiplantae</taxon>
        <taxon>Streptophyta</taxon>
        <taxon>Embryophyta</taxon>
        <taxon>Tracheophyta</taxon>
        <taxon>Spermatophyta</taxon>
        <taxon>Magnoliopsida</taxon>
        <taxon>Ranunculales</taxon>
        <taxon>Ranunculaceae</taxon>
        <taxon>Thalictroideae</taxon>
        <taxon>Aquilegia</taxon>
    </lineage>
</organism>
<protein>
    <recommendedName>
        <fullName evidence="1">S1 motif domain-containing protein</fullName>
    </recommendedName>
</protein>
<feature type="domain" description="S1 motif" evidence="1">
    <location>
        <begin position="118"/>
        <end position="193"/>
    </location>
</feature>
<dbReference type="FunCoup" id="A0A2G5CX58">
    <property type="interactions" value="1721"/>
</dbReference>
<sequence length="405" mass="44883">MFSATPVVGSVQNLSFLSQIFGSNSIDVSSSCSTTTTTLTFASINPLSISSRKSLVLHHKPYFSNTKLSVSISSNLETEDGLVEQSEEGDVTLPTTTDSGRQSRSAYWKAARAYKESGAIYEAKIEGSNSGGLLVRFFSLQGFLPYPLLSPSHYCKEPHKSIQDIGKDLVGSIISVKVIQASEESRNLIFSEREAIWSKYSERIEVGDVFIGRVGSLEDYGAFVHLRFPDGYYHITGMVHISEISWDLVQDVRDVLNEGDEVKVKVIQLDRGKARVTLSIKQLEDDPLLETLDKVIPELQKGQINTNSSDTLNNSSIEPLPGLDSICKELLQEKGITDVRISRQGFEKRVVSQDLQLWLSNEPAVGNQFTLLARAGRQVQEIQLITTLNQEGVKKALQRVLERVP</sequence>
<evidence type="ECO:0000313" key="3">
    <source>
        <dbReference type="Proteomes" id="UP000230069"/>
    </source>
</evidence>
<dbReference type="OrthoDB" id="412781at2759"/>
<dbReference type="Proteomes" id="UP000230069">
    <property type="component" value="Unassembled WGS sequence"/>
</dbReference>
<reference evidence="2 3" key="1">
    <citation type="submission" date="2017-09" db="EMBL/GenBank/DDBJ databases">
        <title>WGS assembly of Aquilegia coerulea Goldsmith.</title>
        <authorList>
            <person name="Hodges S."/>
            <person name="Kramer E."/>
            <person name="Nordborg M."/>
            <person name="Tomkins J."/>
            <person name="Borevitz J."/>
            <person name="Derieg N."/>
            <person name="Yan J."/>
            <person name="Mihaltcheva S."/>
            <person name="Hayes R.D."/>
            <person name="Rokhsar D."/>
        </authorList>
    </citation>
    <scope>NUCLEOTIDE SEQUENCE [LARGE SCALE GENOMIC DNA]</scope>
    <source>
        <strain evidence="3">cv. Goldsmith</strain>
    </source>
</reference>